<evidence type="ECO:0000256" key="4">
    <source>
        <dbReference type="ARBA" id="ARBA00022801"/>
    </source>
</evidence>
<dbReference type="Gene3D" id="3.20.20.190">
    <property type="entry name" value="Phosphatidylinositol (PI) phosphodiesterase"/>
    <property type="match status" value="1"/>
</dbReference>
<dbReference type="PANTHER" id="PTHR22958:SF1">
    <property type="entry name" value="GLYCEROPHOSPHOCHOLINE PHOSPHODIESTERASE GPCPD1"/>
    <property type="match status" value="1"/>
</dbReference>
<dbReference type="EMBL" id="JAJJMB010002020">
    <property type="protein sequence ID" value="KAI3954225.1"/>
    <property type="molecule type" value="Genomic_DNA"/>
</dbReference>
<comment type="caution">
    <text evidence="8">The sequence shown here is derived from an EMBL/GenBank/DDBJ whole genome shotgun (WGS) entry which is preliminary data.</text>
</comment>
<organism evidence="8 9">
    <name type="scientific">Papaver atlanticum</name>
    <dbReference type="NCBI Taxonomy" id="357466"/>
    <lineage>
        <taxon>Eukaryota</taxon>
        <taxon>Viridiplantae</taxon>
        <taxon>Streptophyta</taxon>
        <taxon>Embryophyta</taxon>
        <taxon>Tracheophyta</taxon>
        <taxon>Spermatophyta</taxon>
        <taxon>Magnoliopsida</taxon>
        <taxon>Ranunculales</taxon>
        <taxon>Papaveraceae</taxon>
        <taxon>Papaveroideae</taxon>
        <taxon>Papaver</taxon>
    </lineage>
</organism>
<name>A0AAD4TFH3_9MAGN</name>
<evidence type="ECO:0000256" key="6">
    <source>
        <dbReference type="SAM" id="MobiDB-lite"/>
    </source>
</evidence>
<dbReference type="GO" id="GO:0006071">
    <property type="term" value="P:glycerol metabolic process"/>
    <property type="evidence" value="ECO:0007669"/>
    <property type="project" value="UniProtKB-KW"/>
</dbReference>
<dbReference type="InterPro" id="IPR030395">
    <property type="entry name" value="GP_PDE_dom"/>
</dbReference>
<dbReference type="Proteomes" id="UP001202328">
    <property type="component" value="Unassembled WGS sequence"/>
</dbReference>
<dbReference type="InterPro" id="IPR051578">
    <property type="entry name" value="GDPD"/>
</dbReference>
<accession>A0AAD4TFH3</accession>
<proteinExistence type="inferred from homology"/>
<dbReference type="GO" id="GO:0046475">
    <property type="term" value="P:glycerophospholipid catabolic process"/>
    <property type="evidence" value="ECO:0007669"/>
    <property type="project" value="TreeGrafter"/>
</dbReference>
<feature type="region of interest" description="Disordered" evidence="6">
    <location>
        <begin position="337"/>
        <end position="369"/>
    </location>
</feature>
<evidence type="ECO:0000256" key="2">
    <source>
        <dbReference type="ARBA" id="ARBA00012247"/>
    </source>
</evidence>
<keyword evidence="4" id="KW-0378">Hydrolase</keyword>
<dbReference type="GO" id="GO:0008889">
    <property type="term" value="F:glycerophosphodiester phosphodiesterase activity"/>
    <property type="evidence" value="ECO:0007669"/>
    <property type="project" value="UniProtKB-EC"/>
</dbReference>
<dbReference type="PROSITE" id="PS51704">
    <property type="entry name" value="GP_PDE"/>
    <property type="match status" value="1"/>
</dbReference>
<dbReference type="SUPFAM" id="SSF51695">
    <property type="entry name" value="PLC-like phosphodiesterases"/>
    <property type="match status" value="1"/>
</dbReference>
<feature type="compositionally biased region" description="Basic and acidic residues" evidence="6">
    <location>
        <begin position="344"/>
        <end position="361"/>
    </location>
</feature>
<reference evidence="8" key="1">
    <citation type="submission" date="2022-04" db="EMBL/GenBank/DDBJ databases">
        <title>A functionally conserved STORR gene fusion in Papaver species that diverged 16.8 million years ago.</title>
        <authorList>
            <person name="Catania T."/>
        </authorList>
    </citation>
    <scope>NUCLEOTIDE SEQUENCE</scope>
    <source>
        <strain evidence="8">S-188037</strain>
    </source>
</reference>
<dbReference type="InterPro" id="IPR017946">
    <property type="entry name" value="PLC-like_Pdiesterase_TIM-brl"/>
</dbReference>
<keyword evidence="3" id="KW-0319">Glycerol metabolism</keyword>
<keyword evidence="9" id="KW-1185">Reference proteome</keyword>
<evidence type="ECO:0000256" key="5">
    <source>
        <dbReference type="ARBA" id="ARBA00047512"/>
    </source>
</evidence>
<evidence type="ECO:0000256" key="1">
    <source>
        <dbReference type="ARBA" id="ARBA00007277"/>
    </source>
</evidence>
<dbReference type="Pfam" id="PF03009">
    <property type="entry name" value="GDPD"/>
    <property type="match status" value="1"/>
</dbReference>
<comment type="similarity">
    <text evidence="1">Belongs to the glycerophosphoryl diester phosphodiesterase family.</text>
</comment>
<evidence type="ECO:0000313" key="9">
    <source>
        <dbReference type="Proteomes" id="UP001202328"/>
    </source>
</evidence>
<dbReference type="AlphaFoldDB" id="A0AAD4TFH3"/>
<evidence type="ECO:0000313" key="8">
    <source>
        <dbReference type="EMBL" id="KAI3954225.1"/>
    </source>
</evidence>
<evidence type="ECO:0000256" key="3">
    <source>
        <dbReference type="ARBA" id="ARBA00022798"/>
    </source>
</evidence>
<protein>
    <recommendedName>
        <fullName evidence="2">glycerophosphodiester phosphodiesterase</fullName>
        <ecNumber evidence="2">3.1.4.46</ecNumber>
    </recommendedName>
</protein>
<gene>
    <name evidence="8" type="ORF">MKW98_018049</name>
</gene>
<sequence>MAAIKAVHVSDIPKLDHIPDSTTASTFYSTFFSSFTGNNSRTNKFHVIGHRGSGMNMLQSPDSRMKSIKENSIMSFNAASKFPIDFVEFDVQVTSDGCPVIFHDNFIVSQENGSIYEKRVTELTLAELLCYGPQRDVEKLGKPLLRKIKDGRIFYWNVEQDDSICTLQEAFQNVNTSLGFNIDLKFDDHIVYQEEELTCVLQAILQVVVKYANERPIIFSTFQPDAAELINKLQNTYAVYFLTNGGCEVYTDVRRNSLEEAMKLCLKNGFQGIVSEVKGIFKNPGMVSKIKESNLSLLSYGQLNNVAEAVYMQHIMGVDGVIVDLVQEITEAVFDAQNNGAGNDNEKKDTIGSMKEEEMDKQTSMTPRTKLSPREHSFLLKLMSELVQH</sequence>
<feature type="domain" description="GP-PDE" evidence="7">
    <location>
        <begin position="45"/>
        <end position="333"/>
    </location>
</feature>
<dbReference type="FunFam" id="3.20.20.190:FF:000034">
    <property type="entry name" value="Glycerophosphodiester phosphodiesterase GDPD2"/>
    <property type="match status" value="1"/>
</dbReference>
<dbReference type="EC" id="3.1.4.46" evidence="2"/>
<comment type="catalytic activity">
    <reaction evidence="5">
        <text>a sn-glycero-3-phosphodiester + H2O = an alcohol + sn-glycerol 3-phosphate + H(+)</text>
        <dbReference type="Rhea" id="RHEA:12969"/>
        <dbReference type="ChEBI" id="CHEBI:15377"/>
        <dbReference type="ChEBI" id="CHEBI:15378"/>
        <dbReference type="ChEBI" id="CHEBI:30879"/>
        <dbReference type="ChEBI" id="CHEBI:57597"/>
        <dbReference type="ChEBI" id="CHEBI:83408"/>
        <dbReference type="EC" id="3.1.4.46"/>
    </reaction>
</comment>
<dbReference type="PANTHER" id="PTHR22958">
    <property type="entry name" value="GLYCEROPHOSPHORYL DIESTER PHOSPHODIESTERASE"/>
    <property type="match status" value="1"/>
</dbReference>
<evidence type="ECO:0000259" key="7">
    <source>
        <dbReference type="PROSITE" id="PS51704"/>
    </source>
</evidence>